<dbReference type="Gene3D" id="1.10.510.10">
    <property type="entry name" value="Transferase(Phosphotransferase) domain 1"/>
    <property type="match status" value="1"/>
</dbReference>
<comment type="catalytic activity">
    <reaction evidence="9">
        <text>L-seryl-[protein] + ATP = O-phospho-L-seryl-[protein] + ADP + H(+)</text>
        <dbReference type="Rhea" id="RHEA:17989"/>
        <dbReference type="Rhea" id="RHEA-COMP:9863"/>
        <dbReference type="Rhea" id="RHEA-COMP:11604"/>
        <dbReference type="ChEBI" id="CHEBI:15378"/>
        <dbReference type="ChEBI" id="CHEBI:29999"/>
        <dbReference type="ChEBI" id="CHEBI:30616"/>
        <dbReference type="ChEBI" id="CHEBI:83421"/>
        <dbReference type="ChEBI" id="CHEBI:456216"/>
        <dbReference type="EC" id="2.7.11.1"/>
    </reaction>
</comment>
<evidence type="ECO:0000256" key="4">
    <source>
        <dbReference type="ARBA" id="ARBA00022679"/>
    </source>
</evidence>
<dbReference type="Pfam" id="PF07714">
    <property type="entry name" value="PK_Tyr_Ser-Thr"/>
    <property type="match status" value="1"/>
</dbReference>
<dbReference type="CDD" id="cd13999">
    <property type="entry name" value="STKc_MAP3K-like"/>
    <property type="match status" value="1"/>
</dbReference>
<dbReference type="PANTHER" id="PTHR44329">
    <property type="entry name" value="SERINE/THREONINE-PROTEIN KINASE TNNI3K-RELATED"/>
    <property type="match status" value="1"/>
</dbReference>
<evidence type="ECO:0000256" key="1">
    <source>
        <dbReference type="ARBA" id="ARBA00010507"/>
    </source>
</evidence>
<comment type="similarity">
    <text evidence="1">Belongs to the protein kinase superfamily. TKL Ser/Thr protein kinase family. RAF subfamily.</text>
</comment>
<evidence type="ECO:0000256" key="8">
    <source>
        <dbReference type="ARBA" id="ARBA00047899"/>
    </source>
</evidence>
<evidence type="ECO:0000259" key="13">
    <source>
        <dbReference type="PROSITE" id="PS50011"/>
    </source>
</evidence>
<dbReference type="InterPro" id="IPR017441">
    <property type="entry name" value="Protein_kinase_ATP_BS"/>
</dbReference>
<evidence type="ECO:0000256" key="3">
    <source>
        <dbReference type="ARBA" id="ARBA00022527"/>
    </source>
</evidence>
<dbReference type="InterPro" id="IPR000719">
    <property type="entry name" value="Prot_kinase_dom"/>
</dbReference>
<gene>
    <name evidence="14" type="ORF">MSP1404_LOCUS9094</name>
</gene>
<feature type="compositionally biased region" description="Low complexity" evidence="12">
    <location>
        <begin position="460"/>
        <end position="472"/>
    </location>
</feature>
<feature type="region of interest" description="Disordered" evidence="12">
    <location>
        <begin position="321"/>
        <end position="351"/>
    </location>
</feature>
<organism evidence="14">
    <name type="scientific">Micromonas pusilla</name>
    <name type="common">Picoplanktonic green alga</name>
    <name type="synonym">Chromulina pusilla</name>
    <dbReference type="NCBI Taxonomy" id="38833"/>
    <lineage>
        <taxon>Eukaryota</taxon>
        <taxon>Viridiplantae</taxon>
        <taxon>Chlorophyta</taxon>
        <taxon>Mamiellophyceae</taxon>
        <taxon>Mamiellales</taxon>
        <taxon>Mamiellaceae</taxon>
        <taxon>Micromonas</taxon>
    </lineage>
</organism>
<dbReference type="Gene3D" id="3.30.200.20">
    <property type="entry name" value="Phosphorylase Kinase, domain 1"/>
    <property type="match status" value="1"/>
</dbReference>
<dbReference type="EC" id="2.7.11.1" evidence="2"/>
<dbReference type="GO" id="GO:0005524">
    <property type="term" value="F:ATP binding"/>
    <property type="evidence" value="ECO:0007669"/>
    <property type="project" value="UniProtKB-UniRule"/>
</dbReference>
<evidence type="ECO:0000256" key="7">
    <source>
        <dbReference type="ARBA" id="ARBA00022840"/>
    </source>
</evidence>
<name>A0A7S0KVM2_MICPS</name>
<dbReference type="InterPro" id="IPR001245">
    <property type="entry name" value="Ser-Thr/Tyr_kinase_cat_dom"/>
</dbReference>
<keyword evidence="5 10" id="KW-0547">Nucleotide-binding</keyword>
<feature type="binding site" evidence="10">
    <location>
        <position position="63"/>
    </location>
    <ligand>
        <name>ATP</name>
        <dbReference type="ChEBI" id="CHEBI:30616"/>
    </ligand>
</feature>
<dbReference type="GO" id="GO:0004674">
    <property type="term" value="F:protein serine/threonine kinase activity"/>
    <property type="evidence" value="ECO:0007669"/>
    <property type="project" value="UniProtKB-KW"/>
</dbReference>
<evidence type="ECO:0000256" key="6">
    <source>
        <dbReference type="ARBA" id="ARBA00022777"/>
    </source>
</evidence>
<dbReference type="InterPro" id="IPR051681">
    <property type="entry name" value="Ser/Thr_Kinases-Pseudokinases"/>
</dbReference>
<dbReference type="InterPro" id="IPR011009">
    <property type="entry name" value="Kinase-like_dom_sf"/>
</dbReference>
<dbReference type="PROSITE" id="PS50011">
    <property type="entry name" value="PROTEIN_KINASE_DOM"/>
    <property type="match status" value="1"/>
</dbReference>
<feature type="region of interest" description="Disordered" evidence="12">
    <location>
        <begin position="382"/>
        <end position="487"/>
    </location>
</feature>
<keyword evidence="7 10" id="KW-0067">ATP-binding</keyword>
<evidence type="ECO:0000256" key="12">
    <source>
        <dbReference type="SAM" id="MobiDB-lite"/>
    </source>
</evidence>
<keyword evidence="4" id="KW-0808">Transferase</keyword>
<dbReference type="EMBL" id="HBEV01011690">
    <property type="protein sequence ID" value="CAD8591690.1"/>
    <property type="molecule type" value="Transcribed_RNA"/>
</dbReference>
<protein>
    <recommendedName>
        <fullName evidence="2">non-specific serine/threonine protein kinase</fullName>
        <ecNumber evidence="2">2.7.11.1</ecNumber>
    </recommendedName>
</protein>
<dbReference type="PRINTS" id="PR00109">
    <property type="entry name" value="TYRKINASE"/>
</dbReference>
<reference evidence="14" key="1">
    <citation type="submission" date="2021-01" db="EMBL/GenBank/DDBJ databases">
        <authorList>
            <person name="Corre E."/>
            <person name="Pelletier E."/>
            <person name="Niang G."/>
            <person name="Scheremetjew M."/>
            <person name="Finn R."/>
            <person name="Kale V."/>
            <person name="Holt S."/>
            <person name="Cochrane G."/>
            <person name="Meng A."/>
            <person name="Brown T."/>
            <person name="Cohen L."/>
        </authorList>
    </citation>
    <scope>NUCLEOTIDE SEQUENCE</scope>
    <source>
        <strain evidence="14">CCMP494</strain>
    </source>
</reference>
<evidence type="ECO:0000256" key="5">
    <source>
        <dbReference type="ARBA" id="ARBA00022741"/>
    </source>
</evidence>
<dbReference type="SMART" id="SM00220">
    <property type="entry name" value="S_TKc"/>
    <property type="match status" value="1"/>
</dbReference>
<feature type="compositionally biased region" description="Low complexity" evidence="12">
    <location>
        <begin position="341"/>
        <end position="351"/>
    </location>
</feature>
<dbReference type="FunFam" id="3.30.200.20:FF:000060">
    <property type="entry name" value="Serine/threonine-protein kinase isoform 1"/>
    <property type="match status" value="1"/>
</dbReference>
<feature type="compositionally biased region" description="Acidic residues" evidence="12">
    <location>
        <begin position="413"/>
        <end position="424"/>
    </location>
</feature>
<dbReference type="AlphaFoldDB" id="A0A7S0KVM2"/>
<sequence length="500" mass="54030">MGPEFDESLAGQFGSFSQQRALQQAAGRWVIPPQELKLGRRIGSGSFGVVYTADWNGTEVALKQMHNKSLSASNVQEFSGEIRMMQGMRHPNIVLFLGAVIQAPRLSIVCELMPLGSLHALLHGKTQNGVELATNGRLRRQMAQDCARGMSYLHSRSPPVVHHDLKPANLLVDSHWTLKVSDFGMSRLKHNTYLSSKSPGGTPEWMAPEVLRNDPTDERSDVYSFAVILWELITLKYPWEELSSPVQIVVQVAFLHRRPKLPTWLPAEAVALLQQCWHKDPDERPAFSAILGALKAEMPEAWVDQPTESPKAAAFAELARKEQPFSGPISPQRPRRRDQAPSPSGSVNSVNSLASSVNGSLGGSLRSASPSIEGNFVTLTGLKPIKTPKPAKKKGSSALGPNHMSEDDRAGNAEDDDDDDDDNDGVFKGFPGMGRVKVPGTARSAGSVDASELRTPPMSPSRSAPGSSTSGGVKSPDMAAAAGVLPKLSPLKIVRKLPTK</sequence>
<accession>A0A7S0KVM2</accession>
<evidence type="ECO:0000256" key="2">
    <source>
        <dbReference type="ARBA" id="ARBA00012513"/>
    </source>
</evidence>
<dbReference type="InterPro" id="IPR008271">
    <property type="entry name" value="Ser/Thr_kinase_AS"/>
</dbReference>
<keyword evidence="6" id="KW-0418">Kinase</keyword>
<evidence type="ECO:0000256" key="10">
    <source>
        <dbReference type="PROSITE-ProRule" id="PRU10141"/>
    </source>
</evidence>
<proteinExistence type="inferred from homology"/>
<comment type="catalytic activity">
    <reaction evidence="8">
        <text>L-threonyl-[protein] + ATP = O-phospho-L-threonyl-[protein] + ADP + H(+)</text>
        <dbReference type="Rhea" id="RHEA:46608"/>
        <dbReference type="Rhea" id="RHEA-COMP:11060"/>
        <dbReference type="Rhea" id="RHEA-COMP:11605"/>
        <dbReference type="ChEBI" id="CHEBI:15378"/>
        <dbReference type="ChEBI" id="CHEBI:30013"/>
        <dbReference type="ChEBI" id="CHEBI:30616"/>
        <dbReference type="ChEBI" id="CHEBI:61977"/>
        <dbReference type="ChEBI" id="CHEBI:456216"/>
        <dbReference type="EC" id="2.7.11.1"/>
    </reaction>
</comment>
<dbReference type="SUPFAM" id="SSF56112">
    <property type="entry name" value="Protein kinase-like (PK-like)"/>
    <property type="match status" value="1"/>
</dbReference>
<dbReference type="PANTHER" id="PTHR44329:SF298">
    <property type="entry name" value="MIXED LINEAGE KINASE DOMAIN-LIKE PROTEIN"/>
    <property type="match status" value="1"/>
</dbReference>
<keyword evidence="3 11" id="KW-0723">Serine/threonine-protein kinase</keyword>
<feature type="domain" description="Protein kinase" evidence="13">
    <location>
        <begin position="36"/>
        <end position="303"/>
    </location>
</feature>
<dbReference type="PROSITE" id="PS00108">
    <property type="entry name" value="PROTEIN_KINASE_ST"/>
    <property type="match status" value="1"/>
</dbReference>
<evidence type="ECO:0000256" key="11">
    <source>
        <dbReference type="RuleBase" id="RU000304"/>
    </source>
</evidence>
<evidence type="ECO:0000256" key="9">
    <source>
        <dbReference type="ARBA" id="ARBA00048679"/>
    </source>
</evidence>
<dbReference type="PROSITE" id="PS00107">
    <property type="entry name" value="PROTEIN_KINASE_ATP"/>
    <property type="match status" value="1"/>
</dbReference>
<evidence type="ECO:0000313" key="14">
    <source>
        <dbReference type="EMBL" id="CAD8591690.1"/>
    </source>
</evidence>